<dbReference type="EMBL" id="DRPZ01000176">
    <property type="protein sequence ID" value="HGY09716.1"/>
    <property type="molecule type" value="Genomic_DNA"/>
</dbReference>
<dbReference type="AlphaFoldDB" id="A0A7C4Z972"/>
<evidence type="ECO:0000313" key="1">
    <source>
        <dbReference type="EMBL" id="HGY09716.1"/>
    </source>
</evidence>
<gene>
    <name evidence="1" type="ORF">ENK37_06665</name>
</gene>
<accession>A0A7C4Z972</accession>
<organism evidence="1">
    <name type="scientific">Oceanithermus profundus</name>
    <dbReference type="NCBI Taxonomy" id="187137"/>
    <lineage>
        <taxon>Bacteria</taxon>
        <taxon>Thermotogati</taxon>
        <taxon>Deinococcota</taxon>
        <taxon>Deinococci</taxon>
        <taxon>Thermales</taxon>
        <taxon>Thermaceae</taxon>
        <taxon>Oceanithermus</taxon>
    </lineage>
</organism>
<dbReference type="Proteomes" id="UP000885759">
    <property type="component" value="Unassembled WGS sequence"/>
</dbReference>
<proteinExistence type="predicted"/>
<name>A0A7C4Z972_9DEIN</name>
<sequence length="316" mass="34837">MKNLHLWIGLCLLGAVLAGQPPRDPTQLAQAHLRVLSESELIKQSKAEFSKLRVADLLAAYPKLEGFQPPLAEVAPNTPLRDVAFLASYDHVGGLLDPHTPMPRKGSSADRVLTHLARSLLDSFGISEGSLGWYPLFKKAKRWFLNDALIENSPHMLFKIKVAGKGCVGYMAVRSWQQPGSRRVVLYPCIRDDFVLGEGSLKRLLTPLGIKPQGRSYSVALPLTDSSWPPPDDCPSAALDVHKAVVTDGKYLVTAGTGNVYEVFDYFPSLLHLSRYAHPALEYRKDAGFSSFTPPRLTIAARFILKRIGCTPLPVR</sequence>
<protein>
    <submittedName>
        <fullName evidence="1">Uncharacterized protein</fullName>
    </submittedName>
</protein>
<reference evidence="1" key="1">
    <citation type="journal article" date="2020" name="mSystems">
        <title>Genome- and Community-Level Interaction Insights into Carbon Utilization and Element Cycling Functions of Hydrothermarchaeota in Hydrothermal Sediment.</title>
        <authorList>
            <person name="Zhou Z."/>
            <person name="Liu Y."/>
            <person name="Xu W."/>
            <person name="Pan J."/>
            <person name="Luo Z.H."/>
            <person name="Li M."/>
        </authorList>
    </citation>
    <scope>NUCLEOTIDE SEQUENCE [LARGE SCALE GENOMIC DNA]</scope>
    <source>
        <strain evidence="1">HyVt-570</strain>
    </source>
</reference>
<comment type="caution">
    <text evidence="1">The sequence shown here is derived from an EMBL/GenBank/DDBJ whole genome shotgun (WGS) entry which is preliminary data.</text>
</comment>